<evidence type="ECO:0000313" key="3">
    <source>
        <dbReference type="EMBL" id="CAL5090752.1"/>
    </source>
</evidence>
<feature type="region of interest" description="Disordered" evidence="2">
    <location>
        <begin position="1"/>
        <end position="23"/>
    </location>
</feature>
<dbReference type="Proteomes" id="UP001497457">
    <property type="component" value="Chromosome 8b"/>
</dbReference>
<evidence type="ECO:0000256" key="1">
    <source>
        <dbReference type="ARBA" id="ARBA00009861"/>
    </source>
</evidence>
<evidence type="ECO:0000313" key="4">
    <source>
        <dbReference type="Proteomes" id="UP001497457"/>
    </source>
</evidence>
<proteinExistence type="inferred from homology"/>
<protein>
    <submittedName>
        <fullName evidence="3">Uncharacterized protein</fullName>
    </submittedName>
</protein>
<keyword evidence="4" id="KW-1185">Reference proteome</keyword>
<reference evidence="3 4" key="2">
    <citation type="submission" date="2024-10" db="EMBL/GenBank/DDBJ databases">
        <authorList>
            <person name="Ryan C."/>
        </authorList>
    </citation>
    <scope>NUCLEOTIDE SEQUENCE [LARGE SCALE GENOMIC DNA]</scope>
</reference>
<dbReference type="PANTHER" id="PTHR31147">
    <property type="entry name" value="ACYL TRANSFERASE 4"/>
    <property type="match status" value="1"/>
</dbReference>
<dbReference type="GO" id="GO:0016747">
    <property type="term" value="F:acyltransferase activity, transferring groups other than amino-acyl groups"/>
    <property type="evidence" value="ECO:0007669"/>
    <property type="project" value="UniProtKB-ARBA"/>
</dbReference>
<organism evidence="3 4">
    <name type="scientific">Urochloa decumbens</name>
    <dbReference type="NCBI Taxonomy" id="240449"/>
    <lineage>
        <taxon>Eukaryota</taxon>
        <taxon>Viridiplantae</taxon>
        <taxon>Streptophyta</taxon>
        <taxon>Embryophyta</taxon>
        <taxon>Tracheophyta</taxon>
        <taxon>Spermatophyta</taxon>
        <taxon>Magnoliopsida</taxon>
        <taxon>Liliopsida</taxon>
        <taxon>Poales</taxon>
        <taxon>Poaceae</taxon>
        <taxon>PACMAD clade</taxon>
        <taxon>Panicoideae</taxon>
        <taxon>Panicodae</taxon>
        <taxon>Paniceae</taxon>
        <taxon>Melinidinae</taxon>
        <taxon>Urochloa</taxon>
    </lineage>
</organism>
<dbReference type="EMBL" id="OZ075118">
    <property type="protein sequence ID" value="CAL5090752.1"/>
    <property type="molecule type" value="Genomic_DNA"/>
</dbReference>
<sequence length="441" mass="47172">MSLVMRKSSPVVVRPSPEPGTTKRVPTIKLSSFDKGLYNMPTTTLLVFEHPLDNAAETIRGALSRALSHYYPIAGRIVASGGDNDDVYIDCNDEGVAFVAASADHALKEVTCFDRSPGARKLLDELAAYYPAMSSCGAGDPLLLMQVTEFSCGGGFVLGVTWNHGVADGAGMGQFLRAVGELAAAAGSPSVAPVRWDPSLPSLPPRVLEAQRHMLSLDPLTDDLAVHDINIPVESINNIKADFSSSSFHGQQPPCTTFEAALAVLWRCRTRAIRRPDDDPATPVMLMFVADVRRHAGAKGGYYGNCIVEQFVVAESGVVADGEFNDVVMAIRRAKDRIPELLKEDDDGGGVVGVQEMCKVRSYDYGCYDTLTVTSWRNLGFEQVDFGSGRPARVTGSGKDLPPSPGAVGFTCDGRGGVSVLSALVREEHADAFLAELAKFT</sequence>
<dbReference type="AlphaFoldDB" id="A0ABC9G9Y9"/>
<evidence type="ECO:0000256" key="2">
    <source>
        <dbReference type="SAM" id="MobiDB-lite"/>
    </source>
</evidence>
<comment type="similarity">
    <text evidence="1">Belongs to the plant acyltransferase family.</text>
</comment>
<dbReference type="InterPro" id="IPR023213">
    <property type="entry name" value="CAT-like_dom_sf"/>
</dbReference>
<dbReference type="Pfam" id="PF02458">
    <property type="entry name" value="Transferase"/>
    <property type="match status" value="1"/>
</dbReference>
<dbReference type="PANTHER" id="PTHR31147:SF61">
    <property type="entry name" value="ACYL TRANSFERASE 15"/>
    <property type="match status" value="1"/>
</dbReference>
<reference evidence="4" key="1">
    <citation type="submission" date="2024-06" db="EMBL/GenBank/DDBJ databases">
        <authorList>
            <person name="Ryan C."/>
        </authorList>
    </citation>
    <scope>NUCLEOTIDE SEQUENCE [LARGE SCALE GENOMIC DNA]</scope>
</reference>
<name>A0ABC9G9Y9_9POAL</name>
<dbReference type="Gene3D" id="3.30.559.10">
    <property type="entry name" value="Chloramphenicol acetyltransferase-like domain"/>
    <property type="match status" value="2"/>
</dbReference>
<dbReference type="InterPro" id="IPR050898">
    <property type="entry name" value="Plant_acyltransferase"/>
</dbReference>
<accession>A0ABC9G9Y9</accession>
<gene>
    <name evidence="3" type="ORF">URODEC1_LOCUS113990</name>
</gene>